<dbReference type="GO" id="GO:0002250">
    <property type="term" value="P:adaptive immune response"/>
    <property type="evidence" value="ECO:0007669"/>
    <property type="project" value="UniProtKB-KW"/>
</dbReference>
<keyword evidence="3" id="KW-0675">Receptor</keyword>
<dbReference type="InterPro" id="IPR003599">
    <property type="entry name" value="Ig_sub"/>
</dbReference>
<evidence type="ECO:0000259" key="7">
    <source>
        <dbReference type="PROSITE" id="PS50835"/>
    </source>
</evidence>
<dbReference type="InterPro" id="IPR051287">
    <property type="entry name" value="TCR_variable_region"/>
</dbReference>
<proteinExistence type="predicted"/>
<keyword evidence="5" id="KW-0391">Immunity</keyword>
<evidence type="ECO:0000256" key="5">
    <source>
        <dbReference type="ARBA" id="ARBA00043266"/>
    </source>
</evidence>
<keyword evidence="1" id="KW-0732">Signal</keyword>
<dbReference type="InterPro" id="IPR013106">
    <property type="entry name" value="Ig_V-set"/>
</dbReference>
<dbReference type="InterPro" id="IPR036179">
    <property type="entry name" value="Ig-like_dom_sf"/>
</dbReference>
<evidence type="ECO:0000256" key="3">
    <source>
        <dbReference type="ARBA" id="ARBA00023170"/>
    </source>
</evidence>
<feature type="region of interest" description="Disordered" evidence="6">
    <location>
        <begin position="170"/>
        <end position="220"/>
    </location>
</feature>
<dbReference type="PANTHER" id="PTHR19367:SF18">
    <property type="entry name" value="T CELL RECEPTOR ALPHA VARIABLE 16"/>
    <property type="match status" value="1"/>
</dbReference>
<evidence type="ECO:0000313" key="9">
    <source>
        <dbReference type="Proteomes" id="UP000694380"/>
    </source>
</evidence>
<dbReference type="GO" id="GO:0042101">
    <property type="term" value="C:T cell receptor complex"/>
    <property type="evidence" value="ECO:0007669"/>
    <property type="project" value="UniProtKB-KW"/>
</dbReference>
<feature type="domain" description="Ig-like" evidence="7">
    <location>
        <begin position="12"/>
        <end position="128"/>
    </location>
</feature>
<name>A0A8C3IF72_CHRPI</name>
<dbReference type="InterPro" id="IPR013783">
    <property type="entry name" value="Ig-like_fold"/>
</dbReference>
<evidence type="ECO:0000256" key="1">
    <source>
        <dbReference type="ARBA" id="ARBA00022729"/>
    </source>
</evidence>
<evidence type="ECO:0000313" key="8">
    <source>
        <dbReference type="Ensembl" id="ENSCPBP00000031927.1"/>
    </source>
</evidence>
<feature type="region of interest" description="Disordered" evidence="6">
    <location>
        <begin position="1"/>
        <end position="30"/>
    </location>
</feature>
<evidence type="ECO:0000256" key="6">
    <source>
        <dbReference type="SAM" id="MobiDB-lite"/>
    </source>
</evidence>
<dbReference type="PANTHER" id="PTHR19367">
    <property type="entry name" value="T-CELL RECEPTOR ALPHA CHAIN V REGION"/>
    <property type="match status" value="1"/>
</dbReference>
<dbReference type="SMART" id="SM00409">
    <property type="entry name" value="IG"/>
    <property type="match status" value="1"/>
</dbReference>
<reference evidence="8" key="1">
    <citation type="submission" date="2025-08" db="UniProtKB">
        <authorList>
            <consortium name="Ensembl"/>
        </authorList>
    </citation>
    <scope>IDENTIFICATION</scope>
</reference>
<dbReference type="AlphaFoldDB" id="A0A8C3IF72"/>
<dbReference type="Ensembl" id="ENSCPBT00000037570.1">
    <property type="protein sequence ID" value="ENSCPBP00000031927.1"/>
    <property type="gene ID" value="ENSCPBG00000022423.1"/>
</dbReference>
<dbReference type="SUPFAM" id="SSF48726">
    <property type="entry name" value="Immunoglobulin"/>
    <property type="match status" value="1"/>
</dbReference>
<keyword evidence="9" id="KW-1185">Reference proteome</keyword>
<dbReference type="Pfam" id="PF07686">
    <property type="entry name" value="V-set"/>
    <property type="match status" value="1"/>
</dbReference>
<keyword evidence="2" id="KW-1064">Adaptive immunity</keyword>
<dbReference type="Gene3D" id="2.60.40.10">
    <property type="entry name" value="Immunoglobulins"/>
    <property type="match status" value="1"/>
</dbReference>
<organism evidence="8 9">
    <name type="scientific">Chrysemys picta bellii</name>
    <name type="common">Western painted turtle</name>
    <name type="synonym">Emys bellii</name>
    <dbReference type="NCBI Taxonomy" id="8478"/>
    <lineage>
        <taxon>Eukaryota</taxon>
        <taxon>Metazoa</taxon>
        <taxon>Chordata</taxon>
        <taxon>Craniata</taxon>
        <taxon>Vertebrata</taxon>
        <taxon>Euteleostomi</taxon>
        <taxon>Archelosauria</taxon>
        <taxon>Testudinata</taxon>
        <taxon>Testudines</taxon>
        <taxon>Cryptodira</taxon>
        <taxon>Durocryptodira</taxon>
        <taxon>Testudinoidea</taxon>
        <taxon>Emydidae</taxon>
        <taxon>Chrysemys</taxon>
    </lineage>
</organism>
<dbReference type="Proteomes" id="UP000694380">
    <property type="component" value="Unplaced"/>
</dbReference>
<evidence type="ECO:0000256" key="2">
    <source>
        <dbReference type="ARBA" id="ARBA00023130"/>
    </source>
</evidence>
<protein>
    <recommendedName>
        <fullName evidence="7">Ig-like domain-containing protein</fullName>
    </recommendedName>
</protein>
<dbReference type="GeneTree" id="ENSGT01030000235661"/>
<dbReference type="PROSITE" id="PS50835">
    <property type="entry name" value="IG_LIKE"/>
    <property type="match status" value="1"/>
</dbReference>
<sequence length="248" mass="26804">MHKSGEKTPNNPIKSLVKSSALGDSVQSKEPHVTVSEGHDVLLPCNFTTISNTPNLFWYRQYPNHPPQHILTAYKSAAEKNTFTAGKFSTVLIDDNKTVPLKIGAVSLQDRAVYYCALRPTLGQSCISGETRSDRGCSSTLMLSEAVFLPDPFLMIRLFQIVTGSSGREGYPEIAQSGGHSDRATEQSCTKTLPSFPFTGPAPETGVPKAPQSPPGTGTDTALLWVTANYRQGLSQPHILLARKQTSG</sequence>
<keyword evidence="5" id="KW-1279">T cell receptor</keyword>
<keyword evidence="4" id="KW-0393">Immunoglobulin domain</keyword>
<evidence type="ECO:0000256" key="4">
    <source>
        <dbReference type="ARBA" id="ARBA00023319"/>
    </source>
</evidence>
<dbReference type="SMART" id="SM00406">
    <property type="entry name" value="IGv"/>
    <property type="match status" value="1"/>
</dbReference>
<reference evidence="8" key="2">
    <citation type="submission" date="2025-09" db="UniProtKB">
        <authorList>
            <consortium name="Ensembl"/>
        </authorList>
    </citation>
    <scope>IDENTIFICATION</scope>
</reference>
<dbReference type="InterPro" id="IPR007110">
    <property type="entry name" value="Ig-like_dom"/>
</dbReference>
<accession>A0A8C3IF72</accession>